<dbReference type="EMBL" id="CP002456">
    <property type="protein sequence ID" value="ADU91681.1"/>
    <property type="molecule type" value="Genomic_DNA"/>
</dbReference>
<dbReference type="PROSITE" id="PS50206">
    <property type="entry name" value="RHODANESE_3"/>
    <property type="match status" value="1"/>
</dbReference>
<dbReference type="Pfam" id="PF00581">
    <property type="entry name" value="Rhodanese"/>
    <property type="match status" value="1"/>
</dbReference>
<dbReference type="InterPro" id="IPR036873">
    <property type="entry name" value="Rhodanese-like_dom_sf"/>
</dbReference>
<sequence>MDFLLHNNNYLFLLAAIGSGILLLLSSRKGGLSSLTPQEAVRLSNTEHAQFIDIRAPEAFQESHIAQSKNFPKSTLESKASTLPKKPLILVCDTGRTAQEAAGILKKLNIENVYTLKDGLTAWKNEGLPLKSKKKSKE</sequence>
<dbReference type="AlphaFoldDB" id="A0A654KGX7"/>
<reference evidence="3 4" key="1">
    <citation type="journal article" date="2011" name="J. Bacteriol.">
        <title>Genome sequence of Taylorella equigenitalis MCE9, the causative agent of contagious equine metritis.</title>
        <authorList>
            <person name="Hebert L."/>
            <person name="Moumen B."/>
            <person name="Duquesne F."/>
            <person name="Breuil M.F."/>
            <person name="Laugier C."/>
            <person name="Batto J.M."/>
            <person name="Renault P."/>
            <person name="Petry S."/>
        </authorList>
    </citation>
    <scope>NUCLEOTIDE SEQUENCE [LARGE SCALE GENOMIC DNA]</scope>
    <source>
        <strain evidence="3 4">MCE9</strain>
    </source>
</reference>
<dbReference type="InterPro" id="IPR050229">
    <property type="entry name" value="GlpE_sulfurtransferase"/>
</dbReference>
<evidence type="ECO:0000256" key="1">
    <source>
        <dbReference type="SAM" id="Phobius"/>
    </source>
</evidence>
<organism evidence="3 4">
    <name type="scientific">Taylorella equigenitalis (strain MCE9)</name>
    <dbReference type="NCBI Taxonomy" id="937774"/>
    <lineage>
        <taxon>Bacteria</taxon>
        <taxon>Pseudomonadati</taxon>
        <taxon>Pseudomonadota</taxon>
        <taxon>Betaproteobacteria</taxon>
        <taxon>Burkholderiales</taxon>
        <taxon>Alcaligenaceae</taxon>
        <taxon>Taylorella</taxon>
    </lineage>
</organism>
<dbReference type="Proteomes" id="UP000007472">
    <property type="component" value="Chromosome"/>
</dbReference>
<keyword evidence="1" id="KW-0812">Transmembrane</keyword>
<name>A0A654KGX7_TAYEM</name>
<dbReference type="CDD" id="cd00158">
    <property type="entry name" value="RHOD"/>
    <property type="match status" value="1"/>
</dbReference>
<accession>A0A654KGX7</accession>
<dbReference type="PANTHER" id="PTHR43031:SF18">
    <property type="entry name" value="RHODANESE-RELATED SULFURTRANSFERASES"/>
    <property type="match status" value="1"/>
</dbReference>
<dbReference type="GO" id="GO:0016740">
    <property type="term" value="F:transferase activity"/>
    <property type="evidence" value="ECO:0007669"/>
    <property type="project" value="UniProtKB-KW"/>
</dbReference>
<feature type="transmembrane region" description="Helical" evidence="1">
    <location>
        <begin position="6"/>
        <end position="25"/>
    </location>
</feature>
<gene>
    <name evidence="3" type="ordered locus">TEQUI_0743</name>
</gene>
<keyword evidence="3" id="KW-0808">Transferase</keyword>
<evidence type="ECO:0000259" key="2">
    <source>
        <dbReference type="PROSITE" id="PS50206"/>
    </source>
</evidence>
<dbReference type="SMART" id="SM00450">
    <property type="entry name" value="RHOD"/>
    <property type="match status" value="1"/>
</dbReference>
<dbReference type="KEGG" id="teq:TEQUI_0743"/>
<dbReference type="Gene3D" id="3.40.250.10">
    <property type="entry name" value="Rhodanese-like domain"/>
    <property type="match status" value="1"/>
</dbReference>
<feature type="domain" description="Rhodanese" evidence="2">
    <location>
        <begin position="45"/>
        <end position="132"/>
    </location>
</feature>
<keyword evidence="1" id="KW-1133">Transmembrane helix</keyword>
<protein>
    <submittedName>
        <fullName evidence="3">Rhodanese-related sulfurtransferase</fullName>
    </submittedName>
</protein>
<evidence type="ECO:0000313" key="4">
    <source>
        <dbReference type="Proteomes" id="UP000007472"/>
    </source>
</evidence>
<dbReference type="SUPFAM" id="SSF52821">
    <property type="entry name" value="Rhodanese/Cell cycle control phosphatase"/>
    <property type="match status" value="1"/>
</dbReference>
<keyword evidence="1" id="KW-0472">Membrane</keyword>
<evidence type="ECO:0000313" key="3">
    <source>
        <dbReference type="EMBL" id="ADU91681.1"/>
    </source>
</evidence>
<proteinExistence type="predicted"/>
<dbReference type="InterPro" id="IPR001763">
    <property type="entry name" value="Rhodanese-like_dom"/>
</dbReference>
<dbReference type="PANTHER" id="PTHR43031">
    <property type="entry name" value="FAD-DEPENDENT OXIDOREDUCTASE"/>
    <property type="match status" value="1"/>
</dbReference>